<keyword evidence="4 8" id="KW-0472">Membrane</keyword>
<evidence type="ECO:0000256" key="4">
    <source>
        <dbReference type="ARBA" id="ARBA00023136"/>
    </source>
</evidence>
<dbReference type="Gene3D" id="3.40.190.10">
    <property type="entry name" value="Periplasmic binding protein-like II"/>
    <property type="match status" value="1"/>
</dbReference>
<keyword evidence="12" id="KW-1185">Reference proteome</keyword>
<protein>
    <recommendedName>
        <fullName evidence="10">G-protein coupled receptors family 3 profile domain-containing protein</fullName>
    </recommendedName>
</protein>
<evidence type="ECO:0000256" key="8">
    <source>
        <dbReference type="SAM" id="Phobius"/>
    </source>
</evidence>
<dbReference type="Proteomes" id="UP000241890">
    <property type="component" value="Unassembled WGS sequence"/>
</dbReference>
<feature type="transmembrane region" description="Helical" evidence="8">
    <location>
        <begin position="630"/>
        <end position="649"/>
    </location>
</feature>
<dbReference type="Pfam" id="PF00003">
    <property type="entry name" value="7tm_3"/>
    <property type="match status" value="1"/>
</dbReference>
<dbReference type="InParanoid" id="A0A2R5GJD1"/>
<keyword evidence="9" id="KW-0732">Signal</keyword>
<dbReference type="EMBL" id="BEYU01000087">
    <property type="protein sequence ID" value="GBG30992.1"/>
    <property type="molecule type" value="Genomic_DNA"/>
</dbReference>
<feature type="transmembrane region" description="Helical" evidence="8">
    <location>
        <begin position="537"/>
        <end position="560"/>
    </location>
</feature>
<dbReference type="GO" id="GO:0016020">
    <property type="term" value="C:membrane"/>
    <property type="evidence" value="ECO:0007669"/>
    <property type="project" value="UniProtKB-SubCell"/>
</dbReference>
<dbReference type="Pfam" id="PF12974">
    <property type="entry name" value="Phosphonate-bd"/>
    <property type="match status" value="1"/>
</dbReference>
<evidence type="ECO:0000256" key="6">
    <source>
        <dbReference type="SAM" id="Coils"/>
    </source>
</evidence>
<comment type="caution">
    <text evidence="11">The sequence shown here is derived from an EMBL/GenBank/DDBJ whole genome shotgun (WGS) entry which is preliminary data.</text>
</comment>
<evidence type="ECO:0000256" key="1">
    <source>
        <dbReference type="ARBA" id="ARBA00004141"/>
    </source>
</evidence>
<dbReference type="OrthoDB" id="60655at2759"/>
<reference evidence="11 12" key="1">
    <citation type="submission" date="2017-12" db="EMBL/GenBank/DDBJ databases">
        <title>Sequencing, de novo assembly and annotation of complete genome of a new Thraustochytrid species, strain FCC1311.</title>
        <authorList>
            <person name="Sedici K."/>
            <person name="Godart F."/>
            <person name="Aiese Cigliano R."/>
            <person name="Sanseverino W."/>
            <person name="Barakat M."/>
            <person name="Ortet P."/>
            <person name="Marechal E."/>
            <person name="Cagnac O."/>
            <person name="Amato A."/>
        </authorList>
    </citation>
    <scope>NUCLEOTIDE SEQUENCE [LARGE SCALE GENOMIC DNA]</scope>
</reference>
<gene>
    <name evidence="11" type="ORF">FCC1311_072132</name>
</gene>
<keyword evidence="6" id="KW-0175">Coiled coil</keyword>
<evidence type="ECO:0000313" key="12">
    <source>
        <dbReference type="Proteomes" id="UP000241890"/>
    </source>
</evidence>
<feature type="chain" id="PRO_5015336056" description="G-protein coupled receptors family 3 profile domain-containing protein" evidence="9">
    <location>
        <begin position="21"/>
        <end position="937"/>
    </location>
</feature>
<dbReference type="InterPro" id="IPR017978">
    <property type="entry name" value="GPCR_3_C"/>
</dbReference>
<dbReference type="InterPro" id="IPR050726">
    <property type="entry name" value="mGluR"/>
</dbReference>
<sequence>MRLFLLLAALAAYANVPCKAASTLRVGVLASKGVEKTTQLWNRTLVENLTASLHAFLDDVSIAFEALEYSQVLDCIQDEKVDFLIANPFVQTCASAVAHAAPIATLQKIHGGVTLHQYAGKIIVRADNDEINTLEDIDGKVISAVSLKSFGGAQAQIEQMIHHEVHPFTTAKQLRFTGSQFNVVADLQSGAADVGFVRMDTLETLVREGQLADASQFKIVGEVDDDFVYEHSTDLYSEWAFMAFPHVAEDVQEAVLEAVLRLNLNESAELADGGYFKFGPPASYHHEAIVQRDLGILHTDVHTGWETCRFSSSEIETLICPSGYAKYPKAEIAAHCAALEAEDSRFACPDDYECICSPCRESLPVEMYALDSANLRQIARAADYSTEEFLLDLGEPCDRVRNCGSWTETDETLSFLLVDHVLEDRVTAFSPAWSLFGNGVNLHGNASVLSDDSKYWLLEIPGQEIVTLLLELFDVTTDLDVSPVILNVEEKLDTGDMGFFLRALSFVAGSVTVLISGLALIIFFVMRKSPVVRSNRLDVLVFQCLGCLLVGLAGIFLATFSTPLDEIPENSHHLSATEETVTCHLEVLFPLVGMHLVLSTFFIKSAFLVRLYKYMAMKRVKFTSRRLIKQLVLVSLPDLIVAVAMLVVTKPHIKNHTQRFCLTTTDVSARPFMLALTSIKVPPLMYAGWVALQTESLPSRFNNSRLQWIIVTLGVIYTGVAFLIWGAIDEKVTATTKNMIGALLLILSEMVLIPHMVMIPCYQSIRGIFRRHSVRSVLRSVLSLSTSSPGVGDTRTVASIAPSVIDGDEENSSSGKYNVVKEEQPLNIDALLDRLVDSAQKQGNRVDQLKKELDTESKKLNKLRDKVFVLRREIDVRNKSSLAAFAFRGKFLSSVKPRGSSVVGGMRNSSVASVTSVPDALSPKAPDALSPKAPKAK</sequence>
<evidence type="ECO:0000256" key="9">
    <source>
        <dbReference type="SAM" id="SignalP"/>
    </source>
</evidence>
<feature type="compositionally biased region" description="Polar residues" evidence="7">
    <location>
        <begin position="907"/>
        <end position="916"/>
    </location>
</feature>
<feature type="transmembrane region" description="Helical" evidence="8">
    <location>
        <begin position="740"/>
        <end position="762"/>
    </location>
</feature>
<dbReference type="GO" id="GO:0004930">
    <property type="term" value="F:G protein-coupled receptor activity"/>
    <property type="evidence" value="ECO:0007669"/>
    <property type="project" value="InterPro"/>
</dbReference>
<evidence type="ECO:0000313" key="11">
    <source>
        <dbReference type="EMBL" id="GBG30992.1"/>
    </source>
</evidence>
<feature type="signal peptide" evidence="9">
    <location>
        <begin position="1"/>
        <end position="20"/>
    </location>
</feature>
<proteinExistence type="predicted"/>
<dbReference type="PANTHER" id="PTHR24060">
    <property type="entry name" value="METABOTROPIC GLUTAMATE RECEPTOR"/>
    <property type="match status" value="1"/>
</dbReference>
<name>A0A2R5GJD1_9STRA</name>
<feature type="domain" description="G-protein coupled receptors family 3 profile" evidence="10">
    <location>
        <begin position="507"/>
        <end position="751"/>
    </location>
</feature>
<feature type="transmembrane region" description="Helical" evidence="8">
    <location>
        <begin position="708"/>
        <end position="728"/>
    </location>
</feature>
<keyword evidence="3 8" id="KW-1133">Transmembrane helix</keyword>
<evidence type="ECO:0000256" key="7">
    <source>
        <dbReference type="SAM" id="MobiDB-lite"/>
    </source>
</evidence>
<accession>A0A2R5GJD1</accession>
<comment type="subcellular location">
    <subcellularLocation>
        <location evidence="1">Membrane</location>
        <topology evidence="1">Multi-pass membrane protein</topology>
    </subcellularLocation>
</comment>
<organism evidence="11 12">
    <name type="scientific">Hondaea fermentalgiana</name>
    <dbReference type="NCBI Taxonomy" id="2315210"/>
    <lineage>
        <taxon>Eukaryota</taxon>
        <taxon>Sar</taxon>
        <taxon>Stramenopiles</taxon>
        <taxon>Bigyra</taxon>
        <taxon>Labyrinthulomycetes</taxon>
        <taxon>Thraustochytrida</taxon>
        <taxon>Thraustochytriidae</taxon>
        <taxon>Hondaea</taxon>
    </lineage>
</organism>
<keyword evidence="5" id="KW-0325">Glycoprotein</keyword>
<evidence type="ECO:0000256" key="5">
    <source>
        <dbReference type="ARBA" id="ARBA00023180"/>
    </source>
</evidence>
<dbReference type="SUPFAM" id="SSF53850">
    <property type="entry name" value="Periplasmic binding protein-like II"/>
    <property type="match status" value="1"/>
</dbReference>
<dbReference type="AlphaFoldDB" id="A0A2R5GJD1"/>
<feature type="region of interest" description="Disordered" evidence="7">
    <location>
        <begin position="897"/>
        <end position="937"/>
    </location>
</feature>
<keyword evidence="2 8" id="KW-0812">Transmembrane</keyword>
<feature type="coiled-coil region" evidence="6">
    <location>
        <begin position="832"/>
        <end position="873"/>
    </location>
</feature>
<feature type="transmembrane region" description="Helical" evidence="8">
    <location>
        <begin position="499"/>
        <end position="525"/>
    </location>
</feature>
<evidence type="ECO:0000256" key="3">
    <source>
        <dbReference type="ARBA" id="ARBA00022989"/>
    </source>
</evidence>
<evidence type="ECO:0000259" key="10">
    <source>
        <dbReference type="Pfam" id="PF00003"/>
    </source>
</evidence>
<feature type="transmembrane region" description="Helical" evidence="8">
    <location>
        <begin position="587"/>
        <end position="609"/>
    </location>
</feature>
<evidence type="ECO:0000256" key="2">
    <source>
        <dbReference type="ARBA" id="ARBA00022692"/>
    </source>
</evidence>